<dbReference type="PROSITE" id="PS51819">
    <property type="entry name" value="VOC"/>
    <property type="match status" value="2"/>
</dbReference>
<feature type="transmembrane region" description="Helical" evidence="1">
    <location>
        <begin position="323"/>
        <end position="341"/>
    </location>
</feature>
<dbReference type="InterPro" id="IPR029068">
    <property type="entry name" value="Glyas_Bleomycin-R_OHBP_Dase"/>
</dbReference>
<keyword evidence="1" id="KW-0472">Membrane</keyword>
<name>A0A2N7L3A9_9GAMM</name>
<reference evidence="4" key="1">
    <citation type="submission" date="2016-07" db="EMBL/GenBank/DDBJ databases">
        <title>Nontailed viruses are major unrecognized killers of bacteria in the ocean.</title>
        <authorList>
            <person name="Kauffman K."/>
            <person name="Hussain F."/>
            <person name="Yang J."/>
            <person name="Arevalo P."/>
            <person name="Brown J."/>
            <person name="Cutler M."/>
            <person name="Kelly L."/>
            <person name="Polz M.F."/>
        </authorList>
    </citation>
    <scope>NUCLEOTIDE SEQUENCE [LARGE SCALE GENOMIC DNA]</scope>
    <source>
        <strain evidence="4">10N.261.45.A10</strain>
    </source>
</reference>
<keyword evidence="1" id="KW-1133">Transmembrane helix</keyword>
<evidence type="ECO:0000259" key="2">
    <source>
        <dbReference type="PROSITE" id="PS51819"/>
    </source>
</evidence>
<feature type="transmembrane region" description="Helical" evidence="1">
    <location>
        <begin position="275"/>
        <end position="302"/>
    </location>
</feature>
<evidence type="ECO:0000313" key="3">
    <source>
        <dbReference type="EMBL" id="PMN87386.1"/>
    </source>
</evidence>
<evidence type="ECO:0000256" key="1">
    <source>
        <dbReference type="SAM" id="Phobius"/>
    </source>
</evidence>
<dbReference type="PANTHER" id="PTHR33993">
    <property type="entry name" value="GLYOXALASE-RELATED"/>
    <property type="match status" value="1"/>
</dbReference>
<dbReference type="CDD" id="cd07247">
    <property type="entry name" value="SgaA_N_like"/>
    <property type="match status" value="1"/>
</dbReference>
<dbReference type="Pfam" id="PF00903">
    <property type="entry name" value="Glyoxalase"/>
    <property type="match status" value="1"/>
</dbReference>
<dbReference type="InterPro" id="IPR052164">
    <property type="entry name" value="Anthracycline_SecMetBiosynth"/>
</dbReference>
<dbReference type="PANTHER" id="PTHR33993:SF14">
    <property type="entry name" value="GB|AAF24581.1"/>
    <property type="match status" value="1"/>
</dbReference>
<dbReference type="InterPro" id="IPR053863">
    <property type="entry name" value="Glyoxy/Ble-like_N"/>
</dbReference>
<feature type="domain" description="VOC" evidence="2">
    <location>
        <begin position="132"/>
        <end position="246"/>
    </location>
</feature>
<feature type="domain" description="VOC" evidence="2">
    <location>
        <begin position="4"/>
        <end position="118"/>
    </location>
</feature>
<proteinExistence type="predicted"/>
<dbReference type="InterPro" id="IPR037523">
    <property type="entry name" value="VOC_core"/>
</dbReference>
<protein>
    <recommendedName>
        <fullName evidence="2">VOC domain-containing protein</fullName>
    </recommendedName>
</protein>
<dbReference type="RefSeq" id="WP_102392362.1">
    <property type="nucleotide sequence ID" value="NZ_MDAG01000001.1"/>
</dbReference>
<gene>
    <name evidence="3" type="ORF">BCT23_08500</name>
</gene>
<dbReference type="InterPro" id="IPR004360">
    <property type="entry name" value="Glyas_Fos-R_dOase_dom"/>
</dbReference>
<dbReference type="Gene3D" id="3.10.180.10">
    <property type="entry name" value="2,3-Dihydroxybiphenyl 1,2-Dioxygenase, domain 1"/>
    <property type="match status" value="2"/>
</dbReference>
<dbReference type="Proteomes" id="UP000235387">
    <property type="component" value="Unassembled WGS sequence"/>
</dbReference>
<evidence type="ECO:0000313" key="4">
    <source>
        <dbReference type="Proteomes" id="UP000235387"/>
    </source>
</evidence>
<keyword evidence="1" id="KW-0812">Transmembrane</keyword>
<sequence length="347" mass="38748">MNNSFVWTDLSTFDISAAKRFYHACFDWAYQDMGDGYTLSDVKGTNTAALYTMPEQFQKIKMPSFWMSYIHVSDIEQVVLDAEKHGAKVELKPQPGPSGGRIALIRDPAGAGFTCFEGEIESGRSLKDEAGRMVWNELHVSDLQRVKSFYENVFGWHIKASSVTDRYDIFTSSAPSQPIAGIQVTSNALKGDKEYWGVYFCVDSLEETSNTIEQAGGEIVAEQALGERPALLAYDSQGAAFYIVERDQRAATTKRADNHSASSDNGGSTTKWRAIAGLLLVAVAIVLDANWVWGGFFLLWLIPDLKSGVTHFMERIARRENPLLYWLIMAVWICLSVYLLVEPFAFV</sequence>
<dbReference type="SUPFAM" id="SSF54593">
    <property type="entry name" value="Glyoxalase/Bleomycin resistance protein/Dihydroxybiphenyl dioxygenase"/>
    <property type="match status" value="2"/>
</dbReference>
<dbReference type="Pfam" id="PF22677">
    <property type="entry name" value="Ble-like_N"/>
    <property type="match status" value="1"/>
</dbReference>
<organism evidence="3 4">
    <name type="scientific">Enterovibrio norvegicus</name>
    <dbReference type="NCBI Taxonomy" id="188144"/>
    <lineage>
        <taxon>Bacteria</taxon>
        <taxon>Pseudomonadati</taxon>
        <taxon>Pseudomonadota</taxon>
        <taxon>Gammaproteobacteria</taxon>
        <taxon>Vibrionales</taxon>
        <taxon>Vibrionaceae</taxon>
        <taxon>Enterovibrio</taxon>
    </lineage>
</organism>
<dbReference type="EMBL" id="MDAL01000071">
    <property type="protein sequence ID" value="PMN87386.1"/>
    <property type="molecule type" value="Genomic_DNA"/>
</dbReference>
<dbReference type="AlphaFoldDB" id="A0A2N7L3A9"/>
<accession>A0A2N7L3A9</accession>
<comment type="caution">
    <text evidence="3">The sequence shown here is derived from an EMBL/GenBank/DDBJ whole genome shotgun (WGS) entry which is preliminary data.</text>
</comment>